<accession>A0ABW2DCK4</accession>
<evidence type="ECO:0000313" key="2">
    <source>
        <dbReference type="EMBL" id="MFC6958832.1"/>
    </source>
</evidence>
<feature type="region of interest" description="Disordered" evidence="1">
    <location>
        <begin position="68"/>
        <end position="109"/>
    </location>
</feature>
<comment type="caution">
    <text evidence="2">The sequence shown here is derived from an EMBL/GenBank/DDBJ whole genome shotgun (WGS) entry which is preliminary data.</text>
</comment>
<dbReference type="Proteomes" id="UP001596470">
    <property type="component" value="Unassembled WGS sequence"/>
</dbReference>
<evidence type="ECO:0000256" key="1">
    <source>
        <dbReference type="SAM" id="MobiDB-lite"/>
    </source>
</evidence>
<feature type="compositionally biased region" description="Low complexity" evidence="1">
    <location>
        <begin position="75"/>
        <end position="85"/>
    </location>
</feature>
<dbReference type="RefSeq" id="WP_382351154.1">
    <property type="nucleotide sequence ID" value="NZ_JBHMBP010000003.1"/>
</dbReference>
<reference evidence="3" key="1">
    <citation type="journal article" date="2019" name="Int. J. Syst. Evol. Microbiol.">
        <title>The Global Catalogue of Microorganisms (GCM) 10K type strain sequencing project: providing services to taxonomists for standard genome sequencing and annotation.</title>
        <authorList>
            <consortium name="The Broad Institute Genomics Platform"/>
            <consortium name="The Broad Institute Genome Sequencing Center for Infectious Disease"/>
            <person name="Wu L."/>
            <person name="Ma J."/>
        </authorList>
    </citation>
    <scope>NUCLEOTIDE SEQUENCE [LARGE SCALE GENOMIC DNA]</scope>
    <source>
        <strain evidence="3">KACC 12634</strain>
    </source>
</reference>
<sequence length="109" mass="10959">MTDDWDAAADDADFGADFGTAGGADAGAAAGGFGDDFFADLESAPGTDTGAEDLFAADGPDEYFYEAEGDGTFETAAADSPDTPDAPGPDDFTDADFPFDLDFDVGGEG</sequence>
<keyword evidence="3" id="KW-1185">Reference proteome</keyword>
<name>A0ABW2DCK4_9ACTN</name>
<evidence type="ECO:0000313" key="3">
    <source>
        <dbReference type="Proteomes" id="UP001596470"/>
    </source>
</evidence>
<organism evidence="2 3">
    <name type="scientific">Glycomyces mayteni</name>
    <dbReference type="NCBI Taxonomy" id="543887"/>
    <lineage>
        <taxon>Bacteria</taxon>
        <taxon>Bacillati</taxon>
        <taxon>Actinomycetota</taxon>
        <taxon>Actinomycetes</taxon>
        <taxon>Glycomycetales</taxon>
        <taxon>Glycomycetaceae</taxon>
        <taxon>Glycomyces</taxon>
    </lineage>
</organism>
<protein>
    <submittedName>
        <fullName evidence="2">Uncharacterized protein</fullName>
    </submittedName>
</protein>
<gene>
    <name evidence="2" type="ORF">ACFQS3_16650</name>
</gene>
<feature type="region of interest" description="Disordered" evidence="1">
    <location>
        <begin position="1"/>
        <end position="21"/>
    </location>
</feature>
<feature type="compositionally biased region" description="Acidic residues" evidence="1">
    <location>
        <begin position="1"/>
        <end position="14"/>
    </location>
</feature>
<proteinExistence type="predicted"/>
<dbReference type="EMBL" id="JBHSYS010000003">
    <property type="protein sequence ID" value="MFC6958832.1"/>
    <property type="molecule type" value="Genomic_DNA"/>
</dbReference>
<feature type="compositionally biased region" description="Acidic residues" evidence="1">
    <location>
        <begin position="91"/>
        <end position="109"/>
    </location>
</feature>